<protein>
    <submittedName>
        <fullName evidence="2">Uncharacterized protein</fullName>
    </submittedName>
</protein>
<accession>E9GUK7</accession>
<organism evidence="2 3">
    <name type="scientific">Daphnia pulex</name>
    <name type="common">Water flea</name>
    <dbReference type="NCBI Taxonomy" id="6669"/>
    <lineage>
        <taxon>Eukaryota</taxon>
        <taxon>Metazoa</taxon>
        <taxon>Ecdysozoa</taxon>
        <taxon>Arthropoda</taxon>
        <taxon>Crustacea</taxon>
        <taxon>Branchiopoda</taxon>
        <taxon>Diplostraca</taxon>
        <taxon>Cladocera</taxon>
        <taxon>Anomopoda</taxon>
        <taxon>Daphniidae</taxon>
        <taxon>Daphnia</taxon>
    </lineage>
</organism>
<dbReference type="EMBL" id="GL732566">
    <property type="protein sequence ID" value="EFX76743.1"/>
    <property type="molecule type" value="Genomic_DNA"/>
</dbReference>
<dbReference type="HOGENOM" id="CLU_2186573_0_0_1"/>
<feature type="region of interest" description="Disordered" evidence="1">
    <location>
        <begin position="1"/>
        <end position="56"/>
    </location>
</feature>
<reference evidence="2 3" key="1">
    <citation type="journal article" date="2011" name="Science">
        <title>The ecoresponsive genome of Daphnia pulex.</title>
        <authorList>
            <person name="Colbourne J.K."/>
            <person name="Pfrender M.E."/>
            <person name="Gilbert D."/>
            <person name="Thomas W.K."/>
            <person name="Tucker A."/>
            <person name="Oakley T.H."/>
            <person name="Tokishita S."/>
            <person name="Aerts A."/>
            <person name="Arnold G.J."/>
            <person name="Basu M.K."/>
            <person name="Bauer D.J."/>
            <person name="Caceres C.E."/>
            <person name="Carmel L."/>
            <person name="Casola C."/>
            <person name="Choi J.H."/>
            <person name="Detter J.C."/>
            <person name="Dong Q."/>
            <person name="Dusheyko S."/>
            <person name="Eads B.D."/>
            <person name="Frohlich T."/>
            <person name="Geiler-Samerotte K.A."/>
            <person name="Gerlach D."/>
            <person name="Hatcher P."/>
            <person name="Jogdeo S."/>
            <person name="Krijgsveld J."/>
            <person name="Kriventseva E.V."/>
            <person name="Kultz D."/>
            <person name="Laforsch C."/>
            <person name="Lindquist E."/>
            <person name="Lopez J."/>
            <person name="Manak J.R."/>
            <person name="Muller J."/>
            <person name="Pangilinan J."/>
            <person name="Patwardhan R.P."/>
            <person name="Pitluck S."/>
            <person name="Pritham E.J."/>
            <person name="Rechtsteiner A."/>
            <person name="Rho M."/>
            <person name="Rogozin I.B."/>
            <person name="Sakarya O."/>
            <person name="Salamov A."/>
            <person name="Schaack S."/>
            <person name="Shapiro H."/>
            <person name="Shiga Y."/>
            <person name="Skalitzky C."/>
            <person name="Smith Z."/>
            <person name="Souvorov A."/>
            <person name="Sung W."/>
            <person name="Tang Z."/>
            <person name="Tsuchiya D."/>
            <person name="Tu H."/>
            <person name="Vos H."/>
            <person name="Wang M."/>
            <person name="Wolf Y.I."/>
            <person name="Yamagata H."/>
            <person name="Yamada T."/>
            <person name="Ye Y."/>
            <person name="Shaw J.R."/>
            <person name="Andrews J."/>
            <person name="Crease T.J."/>
            <person name="Tang H."/>
            <person name="Lucas S.M."/>
            <person name="Robertson H.M."/>
            <person name="Bork P."/>
            <person name="Koonin E.V."/>
            <person name="Zdobnov E.M."/>
            <person name="Grigoriev I.V."/>
            <person name="Lynch M."/>
            <person name="Boore J.L."/>
        </authorList>
    </citation>
    <scope>NUCLEOTIDE SEQUENCE [LARGE SCALE GENOMIC DNA]</scope>
</reference>
<evidence type="ECO:0000313" key="3">
    <source>
        <dbReference type="Proteomes" id="UP000000305"/>
    </source>
</evidence>
<evidence type="ECO:0000256" key="1">
    <source>
        <dbReference type="SAM" id="MobiDB-lite"/>
    </source>
</evidence>
<dbReference type="AlphaFoldDB" id="E9GUK7"/>
<name>E9GUK7_DAPPU</name>
<dbReference type="InParanoid" id="E9GUK7"/>
<dbReference type="Proteomes" id="UP000000305">
    <property type="component" value="Unassembled WGS sequence"/>
</dbReference>
<proteinExistence type="predicted"/>
<sequence length="109" mass="12388">MTNKNTVGETEAEAFQKVEQQPASEEAQSLPQQSTDGYRPTERNYQNNLFVNPSPSAPNQTLLDILGMMQTDAELALRNYSLEIENGIDAETRVGVRQFVDYNRSFWLE</sequence>
<keyword evidence="3" id="KW-1185">Reference proteome</keyword>
<dbReference type="KEGG" id="dpx:DAPPUDRAFT_106647"/>
<feature type="compositionally biased region" description="Polar residues" evidence="1">
    <location>
        <begin position="18"/>
        <end position="36"/>
    </location>
</feature>
<feature type="compositionally biased region" description="Polar residues" evidence="1">
    <location>
        <begin position="43"/>
        <end position="56"/>
    </location>
</feature>
<evidence type="ECO:0000313" key="2">
    <source>
        <dbReference type="EMBL" id="EFX76743.1"/>
    </source>
</evidence>
<gene>
    <name evidence="2" type="ORF">DAPPUDRAFT_106647</name>
</gene>